<dbReference type="SUPFAM" id="SSF55904">
    <property type="entry name" value="Ornithine decarboxylase C-terminal domain"/>
    <property type="match status" value="1"/>
</dbReference>
<proteinExistence type="inferred from homology"/>
<dbReference type="PANTHER" id="PTHR43277">
    <property type="entry name" value="ARGININE DECARBOXYLASE"/>
    <property type="match status" value="1"/>
</dbReference>
<dbReference type="InterPro" id="IPR052357">
    <property type="entry name" value="Orn_Lys_Arg_decarboxylase-I"/>
</dbReference>
<keyword evidence="5" id="KW-0456">Lyase</keyword>
<dbReference type="SUPFAM" id="SSF53383">
    <property type="entry name" value="PLP-dependent transferases"/>
    <property type="match status" value="1"/>
</dbReference>
<keyword evidence="3" id="KW-0210">Decarboxylase</keyword>
<evidence type="ECO:0000313" key="9">
    <source>
        <dbReference type="Proteomes" id="UP000280696"/>
    </source>
</evidence>
<dbReference type="RefSeq" id="WP_120472232.1">
    <property type="nucleotide sequence ID" value="NZ_RAYQ01000040.1"/>
</dbReference>
<dbReference type="Pfam" id="PF03711">
    <property type="entry name" value="OKR_DC_1_C"/>
    <property type="match status" value="1"/>
</dbReference>
<evidence type="ECO:0000256" key="2">
    <source>
        <dbReference type="ARBA" id="ARBA00010671"/>
    </source>
</evidence>
<evidence type="ECO:0008006" key="10">
    <source>
        <dbReference type="Google" id="ProtNLM"/>
    </source>
</evidence>
<keyword evidence="4" id="KW-0663">Pyridoxal phosphate</keyword>
<evidence type="ECO:0000256" key="4">
    <source>
        <dbReference type="ARBA" id="ARBA00022898"/>
    </source>
</evidence>
<comment type="caution">
    <text evidence="8">The sequence shown here is derived from an EMBL/GenBank/DDBJ whole genome shotgun (WGS) entry which is preliminary data.</text>
</comment>
<dbReference type="InterPro" id="IPR036633">
    <property type="entry name" value="Prn/Lys/Arg_de-COase_C_sf"/>
</dbReference>
<dbReference type="Pfam" id="PF01276">
    <property type="entry name" value="OKR_DC_1"/>
    <property type="match status" value="1"/>
</dbReference>
<feature type="domain" description="Orn/Lys/Arg decarboxylase C-terminal" evidence="7">
    <location>
        <begin position="439"/>
        <end position="480"/>
    </location>
</feature>
<dbReference type="PANTHER" id="PTHR43277:SF4">
    <property type="entry name" value="ARGININE DECARBOXYLASE"/>
    <property type="match status" value="1"/>
</dbReference>
<comment type="similarity">
    <text evidence="2">Belongs to the Orn/Lys/Arg decarboxylase class-I family.</text>
</comment>
<name>A0A3A9AJ74_9FIRM</name>
<comment type="cofactor">
    <cofactor evidence="1">
        <name>pyridoxal 5'-phosphate</name>
        <dbReference type="ChEBI" id="CHEBI:597326"/>
    </cofactor>
</comment>
<feature type="domain" description="Orn/Lys/Arg decarboxylases family 1 pyridoxal-P attachment site" evidence="6">
    <location>
        <begin position="3"/>
        <end position="321"/>
    </location>
</feature>
<keyword evidence="9" id="KW-1185">Reference proteome</keyword>
<evidence type="ECO:0000256" key="3">
    <source>
        <dbReference type="ARBA" id="ARBA00022793"/>
    </source>
</evidence>
<dbReference type="EMBL" id="RAYQ01000040">
    <property type="protein sequence ID" value="RKI87451.1"/>
    <property type="molecule type" value="Genomic_DNA"/>
</dbReference>
<dbReference type="InterPro" id="IPR015424">
    <property type="entry name" value="PyrdxlP-dep_Trfase"/>
</dbReference>
<dbReference type="Gene3D" id="3.90.105.10">
    <property type="entry name" value="Molybdopterin biosynthesis moea protein, domain 2"/>
    <property type="match status" value="1"/>
</dbReference>
<dbReference type="GO" id="GO:0016831">
    <property type="term" value="F:carboxy-lyase activity"/>
    <property type="evidence" value="ECO:0007669"/>
    <property type="project" value="UniProtKB-KW"/>
</dbReference>
<evidence type="ECO:0000313" key="8">
    <source>
        <dbReference type="EMBL" id="RKI87451.1"/>
    </source>
</evidence>
<evidence type="ECO:0000259" key="7">
    <source>
        <dbReference type="Pfam" id="PF03711"/>
    </source>
</evidence>
<dbReference type="AlphaFoldDB" id="A0A3A9AJ74"/>
<dbReference type="InterPro" id="IPR008286">
    <property type="entry name" value="Prn/Lys/Arg_de-COase_C"/>
</dbReference>
<dbReference type="InterPro" id="IPR000310">
    <property type="entry name" value="Orn/Lys/Arg_deCO2ase_major_dom"/>
</dbReference>
<dbReference type="OrthoDB" id="9815233at2"/>
<gene>
    <name evidence="8" type="ORF">D7V94_20935</name>
</gene>
<dbReference type="InterPro" id="IPR015421">
    <property type="entry name" value="PyrdxlP-dep_Trfase_major"/>
</dbReference>
<evidence type="ECO:0000259" key="6">
    <source>
        <dbReference type="Pfam" id="PF01276"/>
    </source>
</evidence>
<evidence type="ECO:0000256" key="1">
    <source>
        <dbReference type="ARBA" id="ARBA00001933"/>
    </source>
</evidence>
<dbReference type="Proteomes" id="UP000280696">
    <property type="component" value="Unassembled WGS sequence"/>
</dbReference>
<sequence length="506" mass="56944">MELFDCLNDYTGRDYYPFHMPGHKRNPESGLPAGVYQYDITEIEGFDNLHQPETIIRDAQQRAARLYDSEETYFLINGSTAGILSAVSAVVECAGKRGLGGEKEGGIEHRRLIIARNCHKAVYHAAFLNHLNLHYVYPGVYEDYDLAGAIDVNDIERIINRILTEKKAEAKRAGEMIAGVVVTSPTYDGIVSDIKKIAEMVHSYGIPLIVDQAHGAHFGMHPDYPENAVREGADIVIHSVHKTLPAPTQTALLHKNGVLVDSESVRKYLRIYQSSSPSYILMAGIDKAIRVVEKEGCQRLEKIFHLKNDLVKKMEACRYIRICPYTEPGKLVISVKGSFMTGQMLSYILRKKYHLEMEMAAGSYAVAILSMMDKEEGFIRLLAALLEIDKKILKEQGEQGREFEGNREKLNGKGFFSGFDMHPDVNMGIWEAYTSSCIQTELEKADGKVIAEFVHLYPPGIPLLIPGEVINQQMIKLIAYYIKNGYTVQGIQENKIKVVNQEIIRR</sequence>
<protein>
    <recommendedName>
        <fullName evidence="10">Aminotransferase class V-fold PLP-dependent enzyme</fullName>
    </recommendedName>
</protein>
<dbReference type="Gene3D" id="3.40.640.10">
    <property type="entry name" value="Type I PLP-dependent aspartate aminotransferase-like (Major domain)"/>
    <property type="match status" value="1"/>
</dbReference>
<reference evidence="8 9" key="1">
    <citation type="submission" date="2018-09" db="EMBL/GenBank/DDBJ databases">
        <title>Murine metabolic-syndrome-specific gut microbial biobank.</title>
        <authorList>
            <person name="Liu C."/>
        </authorList>
    </citation>
    <scope>NUCLEOTIDE SEQUENCE [LARGE SCALE GENOMIC DNA]</scope>
    <source>
        <strain evidence="8 9">0.1xD8-82</strain>
    </source>
</reference>
<accession>A0A3A9AJ74</accession>
<evidence type="ECO:0000256" key="5">
    <source>
        <dbReference type="ARBA" id="ARBA00023239"/>
    </source>
</evidence>
<organism evidence="8 9">
    <name type="scientific">Parablautia intestinalis</name>
    <dbReference type="NCBI Taxonomy" id="2320100"/>
    <lineage>
        <taxon>Bacteria</taxon>
        <taxon>Bacillati</taxon>
        <taxon>Bacillota</taxon>
        <taxon>Clostridia</taxon>
        <taxon>Lachnospirales</taxon>
        <taxon>Lachnospiraceae</taxon>
        <taxon>Parablautia</taxon>
    </lineage>
</organism>